<sequence length="142" mass="17102">MRASNIHVALLLLLALVASEPSHAFDLVPKFHVNVFNDLSNNTLYLHCQSKDDDLGNQELMQNKHFHFQFRINWKRTTLFWCHFAWGNFRGGTYNVFWAKKNLVAKCDYDYKHCNWSERDDGLYLQNYARHAEWVKYYDWKH</sequence>
<keyword evidence="4 6" id="KW-0964">Secreted</keyword>
<evidence type="ECO:0000256" key="1">
    <source>
        <dbReference type="ARBA" id="ARBA00004613"/>
    </source>
</evidence>
<protein>
    <recommendedName>
        <fullName evidence="6">S-protein homolog</fullName>
    </recommendedName>
</protein>
<feature type="signal peptide" evidence="6">
    <location>
        <begin position="1"/>
        <end position="24"/>
    </location>
</feature>
<proteinExistence type="inferred from homology"/>
<keyword evidence="5 6" id="KW-0732">Signal</keyword>
<dbReference type="PANTHER" id="PTHR31232">
    <property type="match status" value="1"/>
</dbReference>
<evidence type="ECO:0000256" key="6">
    <source>
        <dbReference type="RuleBase" id="RU367044"/>
    </source>
</evidence>
<keyword evidence="8" id="KW-1185">Reference proteome</keyword>
<evidence type="ECO:0000313" key="7">
    <source>
        <dbReference type="EMBL" id="KAJ9154248.1"/>
    </source>
</evidence>
<keyword evidence="3 6" id="KW-0713">Self-incompatibility</keyword>
<accession>A0ABQ9L0B3</accession>
<evidence type="ECO:0000256" key="2">
    <source>
        <dbReference type="ARBA" id="ARBA00005581"/>
    </source>
</evidence>
<reference evidence="7 8" key="1">
    <citation type="journal article" date="2023" name="Plant Biotechnol. J.">
        <title>Chromosome-level wild Hevea brasiliensis genome provides new tools for genomic-assisted breeding and valuable loci to elevate rubber yield.</title>
        <authorList>
            <person name="Cheng H."/>
            <person name="Song X."/>
            <person name="Hu Y."/>
            <person name="Wu T."/>
            <person name="Yang Q."/>
            <person name="An Z."/>
            <person name="Feng S."/>
            <person name="Deng Z."/>
            <person name="Wu W."/>
            <person name="Zeng X."/>
            <person name="Tu M."/>
            <person name="Wang X."/>
            <person name="Huang H."/>
        </authorList>
    </citation>
    <scope>NUCLEOTIDE SEQUENCE [LARGE SCALE GENOMIC DNA]</scope>
    <source>
        <strain evidence="7">MT/VB/25A 57/8</strain>
    </source>
</reference>
<dbReference type="InterPro" id="IPR010264">
    <property type="entry name" value="Self-incomp_S1"/>
</dbReference>
<evidence type="ECO:0000256" key="3">
    <source>
        <dbReference type="ARBA" id="ARBA00022471"/>
    </source>
</evidence>
<comment type="caution">
    <text evidence="7">The sequence shown here is derived from an EMBL/GenBank/DDBJ whole genome shotgun (WGS) entry which is preliminary data.</text>
</comment>
<feature type="chain" id="PRO_5044954267" description="S-protein homolog" evidence="6">
    <location>
        <begin position="25"/>
        <end position="142"/>
    </location>
</feature>
<dbReference type="Pfam" id="PF05938">
    <property type="entry name" value="Self-incomp_S1"/>
    <property type="match status" value="1"/>
</dbReference>
<dbReference type="Proteomes" id="UP001174677">
    <property type="component" value="Chromosome 15"/>
</dbReference>
<organism evidence="7 8">
    <name type="scientific">Hevea brasiliensis</name>
    <name type="common">Para rubber tree</name>
    <name type="synonym">Siphonia brasiliensis</name>
    <dbReference type="NCBI Taxonomy" id="3981"/>
    <lineage>
        <taxon>Eukaryota</taxon>
        <taxon>Viridiplantae</taxon>
        <taxon>Streptophyta</taxon>
        <taxon>Embryophyta</taxon>
        <taxon>Tracheophyta</taxon>
        <taxon>Spermatophyta</taxon>
        <taxon>Magnoliopsida</taxon>
        <taxon>eudicotyledons</taxon>
        <taxon>Gunneridae</taxon>
        <taxon>Pentapetalae</taxon>
        <taxon>rosids</taxon>
        <taxon>fabids</taxon>
        <taxon>Malpighiales</taxon>
        <taxon>Euphorbiaceae</taxon>
        <taxon>Crotonoideae</taxon>
        <taxon>Micrandreae</taxon>
        <taxon>Hevea</taxon>
    </lineage>
</organism>
<name>A0ABQ9L0B3_HEVBR</name>
<comment type="subcellular location">
    <subcellularLocation>
        <location evidence="1 6">Secreted</location>
    </subcellularLocation>
</comment>
<gene>
    <name evidence="7" type="ORF">P3X46_027604</name>
</gene>
<dbReference type="PANTHER" id="PTHR31232:SF146">
    <property type="entry name" value="S-PROTEIN HOMOLOG"/>
    <property type="match status" value="1"/>
</dbReference>
<evidence type="ECO:0000256" key="4">
    <source>
        <dbReference type="ARBA" id="ARBA00022525"/>
    </source>
</evidence>
<dbReference type="EMBL" id="JARPOI010000015">
    <property type="protein sequence ID" value="KAJ9154248.1"/>
    <property type="molecule type" value="Genomic_DNA"/>
</dbReference>
<comment type="similarity">
    <text evidence="2 6">Belongs to the plant self-incompatibility (S1) protein family.</text>
</comment>
<evidence type="ECO:0000256" key="5">
    <source>
        <dbReference type="ARBA" id="ARBA00022729"/>
    </source>
</evidence>
<evidence type="ECO:0000313" key="8">
    <source>
        <dbReference type="Proteomes" id="UP001174677"/>
    </source>
</evidence>